<dbReference type="GO" id="GO:0031298">
    <property type="term" value="C:replication fork protection complex"/>
    <property type="evidence" value="ECO:0007669"/>
    <property type="project" value="TreeGrafter"/>
</dbReference>
<comment type="subcellular location">
    <subcellularLocation>
        <location evidence="1">Nucleus</location>
    </subcellularLocation>
</comment>
<dbReference type="InterPro" id="IPR006906">
    <property type="entry name" value="Timeless_N"/>
</dbReference>
<feature type="region of interest" description="Disordered" evidence="4">
    <location>
        <begin position="1"/>
        <end position="23"/>
    </location>
</feature>
<evidence type="ECO:0000313" key="7">
    <source>
        <dbReference type="WBParaSite" id="Gr19_v10_g5156.t1"/>
    </source>
</evidence>
<evidence type="ECO:0000256" key="1">
    <source>
        <dbReference type="ARBA" id="ARBA00004123"/>
    </source>
</evidence>
<dbReference type="PANTHER" id="PTHR22940:SF4">
    <property type="entry name" value="PROTEIN TIMELESS HOMOLOG"/>
    <property type="match status" value="1"/>
</dbReference>
<reference evidence="7" key="1">
    <citation type="submission" date="2022-11" db="UniProtKB">
        <authorList>
            <consortium name="WormBaseParasite"/>
        </authorList>
    </citation>
    <scope>IDENTIFICATION</scope>
</reference>
<keyword evidence="2" id="KW-0539">Nucleus</keyword>
<keyword evidence="3" id="KW-0131">Cell cycle</keyword>
<dbReference type="Proteomes" id="UP000887572">
    <property type="component" value="Unplaced"/>
</dbReference>
<evidence type="ECO:0000313" key="6">
    <source>
        <dbReference type="Proteomes" id="UP000887572"/>
    </source>
</evidence>
<feature type="domain" description="EF-hand" evidence="5">
    <location>
        <begin position="40"/>
        <end position="75"/>
    </location>
</feature>
<evidence type="ECO:0000256" key="3">
    <source>
        <dbReference type="ARBA" id="ARBA00023306"/>
    </source>
</evidence>
<dbReference type="AlphaFoldDB" id="A0A914HZ88"/>
<sequence>MPEKTTAECAAKNSNKRNERVNGKNSVGQIEMQINEQLSSCGDCCKKLFDLVDQAGDIGVSEEELKERLDVYGFDAETVKRDLRVLVQSADIIICGIDKRRYVSARNGNLWLVRTRDGQGFVPRPWVFPSGRVNWKILKWMLEGVFSVVFNRSGLTVQELVSHFSAVMQPALTVEVVQILSELGCLSFCEKTLAETHKLNPFLRFGKAQTSLINTIGFLDGDVYYPEPDCFQNVRDLIRCLHRDGRELTVRRLCMEHNIVKNDLVPILKSETSEELFDAALRICVILCQPTLLAFGGKLPEEDDFNGWQIFYELETSLLHQTIFRQGLGGQNIGVESSKYSSVPEVDYYDREKVIQSFFSSGLDAVFLKLSNNSTELVELNEAKCEGDDDLARNKLEENVHFERDETAKIELVKHEESNKRLANRRNFLLGTFALKGVKAFNSENDFVLRGALASKENESSLTAAHLKTISQRKRPKKMPRTRRVNDFEGRLSEKQTANMQQLAPEAMLSLKGFCWRLLTEDRYNKLMRMTREIAFIGSDRHHSRNKLNELHFLNLATFAIAFARHSHISCQNVSATFSVEFFHMITSFMTNCFDLMKTDRQSVRKYALYAQHAISTFKEMMIMLNSISNSNFAVEKDYFVQFCQQIFQLEEYRELAGGTLAHLSPAGTTNKMLQDLVVANHYFLHVMEKNVKRGELSKIRKRKGQRRQREKKRREQVKLLTNSINTEKLNELWAEISGELSDTLIGELCLNEEANPINSLLNGDDDQLQAFALLRVQQSLRSKLIADAVGLYRNGRVLWPETGTFGDDQTSIEDEFIALQEIFQADMSKINELYGRALAEAYGDGGKREEAIGGTGDDEEEEEAEGEGHFDDSMEEETNFDVAESDFDFCQFLSSFATPSVVNWYIFGLKSYRTNPQEVNLAILKMFHRIAFEVKSPVRLYQASLFKIFDEVGREINNKYPDKEGRSAHPHFKLFEFGHHLLRRFFSHFKQRGGGETICELLFLKNAREAQEIENGPTD</sequence>
<dbReference type="GO" id="GO:0003677">
    <property type="term" value="F:DNA binding"/>
    <property type="evidence" value="ECO:0007669"/>
    <property type="project" value="TreeGrafter"/>
</dbReference>
<protein>
    <submittedName>
        <fullName evidence="7">EF-hand domain-containing protein</fullName>
    </submittedName>
</protein>
<organism evidence="6 7">
    <name type="scientific">Globodera rostochiensis</name>
    <name type="common">Golden nematode worm</name>
    <name type="synonym">Heterodera rostochiensis</name>
    <dbReference type="NCBI Taxonomy" id="31243"/>
    <lineage>
        <taxon>Eukaryota</taxon>
        <taxon>Metazoa</taxon>
        <taxon>Ecdysozoa</taxon>
        <taxon>Nematoda</taxon>
        <taxon>Chromadorea</taxon>
        <taxon>Rhabditida</taxon>
        <taxon>Tylenchina</taxon>
        <taxon>Tylenchomorpha</taxon>
        <taxon>Tylenchoidea</taxon>
        <taxon>Heteroderidae</taxon>
        <taxon>Heteroderinae</taxon>
        <taxon>Globodera</taxon>
    </lineage>
</organism>
<keyword evidence="6" id="KW-1185">Reference proteome</keyword>
<proteinExistence type="predicted"/>
<dbReference type="InterPro" id="IPR002048">
    <property type="entry name" value="EF_hand_dom"/>
</dbReference>
<evidence type="ECO:0000256" key="4">
    <source>
        <dbReference type="SAM" id="MobiDB-lite"/>
    </source>
</evidence>
<evidence type="ECO:0000256" key="2">
    <source>
        <dbReference type="ARBA" id="ARBA00023242"/>
    </source>
</evidence>
<feature type="region of interest" description="Disordered" evidence="4">
    <location>
        <begin position="847"/>
        <end position="872"/>
    </location>
</feature>
<accession>A0A914HZ88</accession>
<dbReference type="GO" id="GO:0000076">
    <property type="term" value="P:DNA replication checkpoint signaling"/>
    <property type="evidence" value="ECO:0007669"/>
    <property type="project" value="TreeGrafter"/>
</dbReference>
<dbReference type="Pfam" id="PF04821">
    <property type="entry name" value="TIMELESS"/>
    <property type="match status" value="1"/>
</dbReference>
<dbReference type="PANTHER" id="PTHR22940">
    <property type="entry name" value="TIMEOUT/TIMELESS-2"/>
    <property type="match status" value="1"/>
</dbReference>
<dbReference type="GO" id="GO:0043111">
    <property type="term" value="P:replication fork arrest"/>
    <property type="evidence" value="ECO:0007669"/>
    <property type="project" value="TreeGrafter"/>
</dbReference>
<dbReference type="InterPro" id="IPR044998">
    <property type="entry name" value="Timeless"/>
</dbReference>
<evidence type="ECO:0000259" key="5">
    <source>
        <dbReference type="PROSITE" id="PS50222"/>
    </source>
</evidence>
<dbReference type="GO" id="GO:0006281">
    <property type="term" value="P:DNA repair"/>
    <property type="evidence" value="ECO:0007669"/>
    <property type="project" value="TreeGrafter"/>
</dbReference>
<name>A0A914HZ88_GLORO</name>
<dbReference type="GO" id="GO:0005509">
    <property type="term" value="F:calcium ion binding"/>
    <property type="evidence" value="ECO:0007669"/>
    <property type="project" value="InterPro"/>
</dbReference>
<dbReference type="PROSITE" id="PS50222">
    <property type="entry name" value="EF_HAND_2"/>
    <property type="match status" value="1"/>
</dbReference>
<feature type="compositionally biased region" description="Acidic residues" evidence="4">
    <location>
        <begin position="857"/>
        <end position="866"/>
    </location>
</feature>
<dbReference type="WBParaSite" id="Gr19_v10_g5156.t1">
    <property type="protein sequence ID" value="Gr19_v10_g5156.t1"/>
    <property type="gene ID" value="Gr19_v10_g5156"/>
</dbReference>